<comment type="caution">
    <text evidence="3">The sequence shown here is derived from an EMBL/GenBank/DDBJ whole genome shotgun (WGS) entry which is preliminary data.</text>
</comment>
<protein>
    <recommendedName>
        <fullName evidence="5">Secreted protein</fullName>
    </recommendedName>
</protein>
<dbReference type="RefSeq" id="WP_186818263.1">
    <property type="nucleotide sequence ID" value="NZ_BJXA01000003.1"/>
</dbReference>
<evidence type="ECO:0000256" key="1">
    <source>
        <dbReference type="SAM" id="MobiDB-lite"/>
    </source>
</evidence>
<keyword evidence="2" id="KW-0812">Transmembrane</keyword>
<keyword evidence="4" id="KW-1185">Reference proteome</keyword>
<dbReference type="Proteomes" id="UP000321424">
    <property type="component" value="Unassembled WGS sequence"/>
</dbReference>
<feature type="region of interest" description="Disordered" evidence="1">
    <location>
        <begin position="175"/>
        <end position="199"/>
    </location>
</feature>
<dbReference type="AlphaFoldDB" id="A0A511M772"/>
<reference evidence="3 4" key="1">
    <citation type="submission" date="2019-07" db="EMBL/GenBank/DDBJ databases">
        <title>Whole genome shotgun sequence of Nocardia ninae NBRC 108245.</title>
        <authorList>
            <person name="Hosoyama A."/>
            <person name="Uohara A."/>
            <person name="Ohji S."/>
            <person name="Ichikawa N."/>
        </authorList>
    </citation>
    <scope>NUCLEOTIDE SEQUENCE [LARGE SCALE GENOMIC DNA]</scope>
    <source>
        <strain evidence="3 4">NBRC 108245</strain>
    </source>
</reference>
<sequence length="199" mass="22866">MSSGVLITVIVLVVLVAVVIALVVWPMVRRQRLRSRFGPEYDRTVEEHDDRRAAERELAERERRHAELELRALSPEQKQLYTAQWVEVQERFIDDPVEALQSADRLLTTVMAQRGYPTENFDQQVADLSVEHAEALGHYRAAHEIATRATGSEVSTEDRRTAIVHYRDLFQDLLNGATDDKKPEHDKDKKSEHDKKALS</sequence>
<accession>A0A511M772</accession>
<name>A0A511M772_9NOCA</name>
<keyword evidence="2" id="KW-0472">Membrane</keyword>
<evidence type="ECO:0000256" key="2">
    <source>
        <dbReference type="SAM" id="Phobius"/>
    </source>
</evidence>
<evidence type="ECO:0000313" key="4">
    <source>
        <dbReference type="Proteomes" id="UP000321424"/>
    </source>
</evidence>
<keyword evidence="2" id="KW-1133">Transmembrane helix</keyword>
<proteinExistence type="predicted"/>
<feature type="transmembrane region" description="Helical" evidence="2">
    <location>
        <begin position="6"/>
        <end position="28"/>
    </location>
</feature>
<evidence type="ECO:0000313" key="3">
    <source>
        <dbReference type="EMBL" id="GEM36431.1"/>
    </source>
</evidence>
<evidence type="ECO:0008006" key="5">
    <source>
        <dbReference type="Google" id="ProtNLM"/>
    </source>
</evidence>
<feature type="compositionally biased region" description="Basic and acidic residues" evidence="1">
    <location>
        <begin position="178"/>
        <end position="199"/>
    </location>
</feature>
<organism evidence="3 4">
    <name type="scientific">Nocardia ninae NBRC 108245</name>
    <dbReference type="NCBI Taxonomy" id="1210091"/>
    <lineage>
        <taxon>Bacteria</taxon>
        <taxon>Bacillati</taxon>
        <taxon>Actinomycetota</taxon>
        <taxon>Actinomycetes</taxon>
        <taxon>Mycobacteriales</taxon>
        <taxon>Nocardiaceae</taxon>
        <taxon>Nocardia</taxon>
    </lineage>
</organism>
<gene>
    <name evidence="3" type="ORF">NN4_09500</name>
</gene>
<dbReference type="EMBL" id="BJXA01000003">
    <property type="protein sequence ID" value="GEM36431.1"/>
    <property type="molecule type" value="Genomic_DNA"/>
</dbReference>